<dbReference type="InterPro" id="IPR029052">
    <property type="entry name" value="Metallo-depent_PP-like"/>
</dbReference>
<dbReference type="SUPFAM" id="SSF56300">
    <property type="entry name" value="Metallo-dependent phosphatases"/>
    <property type="match status" value="1"/>
</dbReference>
<evidence type="ECO:0000256" key="1">
    <source>
        <dbReference type="ARBA" id="ARBA00013081"/>
    </source>
</evidence>
<dbReference type="PANTHER" id="PTHR45619">
    <property type="entry name" value="SERINE/THREONINE-PROTEIN PHOSPHATASE PP2A-RELATED"/>
    <property type="match status" value="1"/>
</dbReference>
<keyword evidence="3" id="KW-0378">Hydrolase</keyword>
<evidence type="ECO:0000313" key="7">
    <source>
        <dbReference type="EMBL" id="KAG2198373.1"/>
    </source>
</evidence>
<reference evidence="7" key="1">
    <citation type="submission" date="2020-12" db="EMBL/GenBank/DDBJ databases">
        <title>Metabolic potential, ecology and presence of endohyphal bacteria is reflected in genomic diversity of Mucoromycotina.</title>
        <authorList>
            <person name="Muszewska A."/>
            <person name="Okrasinska A."/>
            <person name="Steczkiewicz K."/>
            <person name="Drgas O."/>
            <person name="Orlowska M."/>
            <person name="Perlinska-Lenart U."/>
            <person name="Aleksandrzak-Piekarczyk T."/>
            <person name="Szatraj K."/>
            <person name="Zielenkiewicz U."/>
            <person name="Pilsyk S."/>
            <person name="Malc E."/>
            <person name="Mieczkowski P."/>
            <person name="Kruszewska J.S."/>
            <person name="Biernat P."/>
            <person name="Pawlowska J."/>
        </authorList>
    </citation>
    <scope>NUCLEOTIDE SEQUENCE</scope>
    <source>
        <strain evidence="7">WA0000017839</strain>
    </source>
</reference>
<dbReference type="InterPro" id="IPR047129">
    <property type="entry name" value="PPA2-like"/>
</dbReference>
<dbReference type="EC" id="3.1.3.16" evidence="1"/>
<dbReference type="Pfam" id="PF00149">
    <property type="entry name" value="Metallophos"/>
    <property type="match status" value="1"/>
</dbReference>
<name>A0A8H7QV71_9FUNG</name>
<evidence type="ECO:0000256" key="4">
    <source>
        <dbReference type="ARBA" id="ARBA00023211"/>
    </source>
</evidence>
<dbReference type="EMBL" id="JAEPRD010000112">
    <property type="protein sequence ID" value="KAG2198373.1"/>
    <property type="molecule type" value="Genomic_DNA"/>
</dbReference>
<dbReference type="OrthoDB" id="1930084at2759"/>
<dbReference type="InterPro" id="IPR004843">
    <property type="entry name" value="Calcineurin-like_PHP"/>
</dbReference>
<dbReference type="AlphaFoldDB" id="A0A8H7QV71"/>
<evidence type="ECO:0000313" key="8">
    <source>
        <dbReference type="Proteomes" id="UP000603453"/>
    </source>
</evidence>
<dbReference type="SMART" id="SM00156">
    <property type="entry name" value="PP2Ac"/>
    <property type="match status" value="1"/>
</dbReference>
<keyword evidence="8" id="KW-1185">Reference proteome</keyword>
<organism evidence="7 8">
    <name type="scientific">Mucor saturninus</name>
    <dbReference type="NCBI Taxonomy" id="64648"/>
    <lineage>
        <taxon>Eukaryota</taxon>
        <taxon>Fungi</taxon>
        <taxon>Fungi incertae sedis</taxon>
        <taxon>Mucoromycota</taxon>
        <taxon>Mucoromycotina</taxon>
        <taxon>Mucoromycetes</taxon>
        <taxon>Mucorales</taxon>
        <taxon>Mucorineae</taxon>
        <taxon>Mucoraceae</taxon>
        <taxon>Mucor</taxon>
    </lineage>
</organism>
<accession>A0A8H7QV71</accession>
<keyword evidence="4" id="KW-0464">Manganese</keyword>
<feature type="domain" description="Serine/threonine specific protein phosphatases" evidence="6">
    <location>
        <begin position="16"/>
        <end position="302"/>
    </location>
</feature>
<evidence type="ECO:0000256" key="3">
    <source>
        <dbReference type="ARBA" id="ARBA00022801"/>
    </source>
</evidence>
<dbReference type="GO" id="GO:0046872">
    <property type="term" value="F:metal ion binding"/>
    <property type="evidence" value="ECO:0007669"/>
    <property type="project" value="UniProtKB-KW"/>
</dbReference>
<comment type="caution">
    <text evidence="7">The sequence shown here is derived from an EMBL/GenBank/DDBJ whole genome shotgun (WGS) entry which is preliminary data.</text>
</comment>
<evidence type="ECO:0000259" key="6">
    <source>
        <dbReference type="SMART" id="SM00156"/>
    </source>
</evidence>
<keyword evidence="2" id="KW-0479">Metal-binding</keyword>
<sequence length="318" mass="35805">MDVDACIESIKECKYLAENDMRQLCNKVRYGAHGFKILAEESTVVPVQAPVTLCGDIHGQFYDLIKIFQVGGDLPDTSYIFMGDFVDRGRYSLETLTLLLLYKVKYPDRITLTRGNHESRNVTRVYGFYDECLAKYQNSKVWEWCCTVFDYLPLAAVIDGSVFCVHGGLSPELPSIDSIRTLFRMQELPQSGGHCDLLWSDPETQVEAWALSPRGGGYLFGPLPTTAFCQNNGIDLIVRSHQLVDEGYNYPFEEGNLVTLWSAPNYCYRCGNKAAILKIPEQDRPIVSTDYTIFMENENQGESLSSQVANAPGGQYFL</sequence>
<dbReference type="InterPro" id="IPR006186">
    <property type="entry name" value="Ser/Thr-sp_prot-phosphatase"/>
</dbReference>
<evidence type="ECO:0000256" key="5">
    <source>
        <dbReference type="ARBA" id="ARBA00048336"/>
    </source>
</evidence>
<gene>
    <name evidence="7" type="ORF">INT47_009778</name>
</gene>
<protein>
    <recommendedName>
        <fullName evidence="1">protein-serine/threonine phosphatase</fullName>
        <ecNumber evidence="1">3.1.3.16</ecNumber>
    </recommendedName>
</protein>
<dbReference type="GO" id="GO:0004722">
    <property type="term" value="F:protein serine/threonine phosphatase activity"/>
    <property type="evidence" value="ECO:0007669"/>
    <property type="project" value="UniProtKB-EC"/>
</dbReference>
<dbReference type="Proteomes" id="UP000603453">
    <property type="component" value="Unassembled WGS sequence"/>
</dbReference>
<proteinExistence type="predicted"/>
<dbReference type="Gene3D" id="3.60.21.10">
    <property type="match status" value="1"/>
</dbReference>
<evidence type="ECO:0000256" key="2">
    <source>
        <dbReference type="ARBA" id="ARBA00022723"/>
    </source>
</evidence>
<comment type="catalytic activity">
    <reaction evidence="5">
        <text>O-phospho-L-threonyl-[protein] + H2O = L-threonyl-[protein] + phosphate</text>
        <dbReference type="Rhea" id="RHEA:47004"/>
        <dbReference type="Rhea" id="RHEA-COMP:11060"/>
        <dbReference type="Rhea" id="RHEA-COMP:11605"/>
        <dbReference type="ChEBI" id="CHEBI:15377"/>
        <dbReference type="ChEBI" id="CHEBI:30013"/>
        <dbReference type="ChEBI" id="CHEBI:43474"/>
        <dbReference type="ChEBI" id="CHEBI:61977"/>
        <dbReference type="EC" id="3.1.3.16"/>
    </reaction>
</comment>
<dbReference type="PRINTS" id="PR00114">
    <property type="entry name" value="STPHPHTASE"/>
</dbReference>